<keyword evidence="2" id="KW-1185">Reference proteome</keyword>
<accession>A0AAE8N8W9</accession>
<dbReference type="Gene3D" id="1.25.40.20">
    <property type="entry name" value="Ankyrin repeat-containing domain"/>
    <property type="match status" value="1"/>
</dbReference>
<gene>
    <name evidence="1" type="ORF">DNG_10293</name>
</gene>
<evidence type="ECO:0000313" key="1">
    <source>
        <dbReference type="EMBL" id="SPO07598.1"/>
    </source>
</evidence>
<comment type="caution">
    <text evidence="1">The sequence shown here is derived from an EMBL/GenBank/DDBJ whole genome shotgun (WGS) entry which is preliminary data.</text>
</comment>
<dbReference type="SUPFAM" id="SSF48403">
    <property type="entry name" value="Ankyrin repeat"/>
    <property type="match status" value="1"/>
</dbReference>
<dbReference type="AlphaFoldDB" id="A0AAE8N8W9"/>
<reference evidence="1" key="1">
    <citation type="submission" date="2018-03" db="EMBL/GenBank/DDBJ databases">
        <authorList>
            <person name="Guldener U."/>
        </authorList>
    </citation>
    <scope>NUCLEOTIDE SEQUENCE</scope>
</reference>
<protein>
    <submittedName>
        <fullName evidence="1">Uncharacterized protein</fullName>
    </submittedName>
</protein>
<organism evidence="1 2">
    <name type="scientific">Cephalotrichum gorgonifer</name>
    <dbReference type="NCBI Taxonomy" id="2041049"/>
    <lineage>
        <taxon>Eukaryota</taxon>
        <taxon>Fungi</taxon>
        <taxon>Dikarya</taxon>
        <taxon>Ascomycota</taxon>
        <taxon>Pezizomycotina</taxon>
        <taxon>Sordariomycetes</taxon>
        <taxon>Hypocreomycetidae</taxon>
        <taxon>Microascales</taxon>
        <taxon>Microascaceae</taxon>
        <taxon>Cephalotrichum</taxon>
    </lineage>
</organism>
<name>A0AAE8N8W9_9PEZI</name>
<sequence>MSNDSACTVTIHLPNWLTGAIWRFWMRKTCWDLRVRQYNIRSEEAEIFASVRDGDVEKMLLLFERRDASPFDRDANGKSLLYYAAAFHQPTICKRLLDMGLHDCVDEDPGNGVTPREAAYLRSLWPTDDGKGHRDIVELFLDPGRIFPEPEDCRFLLYWCSWGPVDVATVRQFQKEVAPDYFSLLPEQRLQAARAYCLSGRCGHHPDATVFTFLIGRDIDTNYILDTDDACSLVHSIAIAFGRTHRQAMEWPTERNAEREFRWFHLLSRVLKRSQQTLHVVEHVGYQYSIDVGNLICEGGWVGTPLLSMLRGSVAQAFWVGDTKSKPFKKLWEEWQSVLASALGHWLTDLVELGVDLERLDRRCAKPTNVSSKIRPPYRVSTQFSAN</sequence>
<dbReference type="Proteomes" id="UP001187682">
    <property type="component" value="Unassembled WGS sequence"/>
</dbReference>
<dbReference type="EMBL" id="ONZQ02000022">
    <property type="protein sequence ID" value="SPO07598.1"/>
    <property type="molecule type" value="Genomic_DNA"/>
</dbReference>
<proteinExistence type="predicted"/>
<evidence type="ECO:0000313" key="2">
    <source>
        <dbReference type="Proteomes" id="UP001187682"/>
    </source>
</evidence>
<dbReference type="InterPro" id="IPR036770">
    <property type="entry name" value="Ankyrin_rpt-contain_sf"/>
</dbReference>